<evidence type="ECO:0000256" key="8">
    <source>
        <dbReference type="ARBA" id="ARBA00023273"/>
    </source>
</evidence>
<dbReference type="PANTHER" id="PTHR46613">
    <property type="entry name" value="RADIAL SPOKE HEAD 10 HOMOLOG B-RELATED"/>
    <property type="match status" value="1"/>
</dbReference>
<evidence type="ECO:0000313" key="11">
    <source>
        <dbReference type="Proteomes" id="UP001162131"/>
    </source>
</evidence>
<keyword evidence="8" id="KW-0966">Cell projection</keyword>
<keyword evidence="3" id="KW-0963">Cytoplasm</keyword>
<dbReference type="AlphaFoldDB" id="A0AAU9K8N4"/>
<evidence type="ECO:0000256" key="9">
    <source>
        <dbReference type="SAM" id="MobiDB-lite"/>
    </source>
</evidence>
<organism evidence="10 11">
    <name type="scientific">Blepharisma stoltei</name>
    <dbReference type="NCBI Taxonomy" id="1481888"/>
    <lineage>
        <taxon>Eukaryota</taxon>
        <taxon>Sar</taxon>
        <taxon>Alveolata</taxon>
        <taxon>Ciliophora</taxon>
        <taxon>Postciliodesmatophora</taxon>
        <taxon>Heterotrichea</taxon>
        <taxon>Heterotrichida</taxon>
        <taxon>Blepharismidae</taxon>
        <taxon>Blepharisma</taxon>
    </lineage>
</organism>
<dbReference type="EMBL" id="CAJZBQ010000058">
    <property type="protein sequence ID" value="CAG9334314.1"/>
    <property type="molecule type" value="Genomic_DNA"/>
</dbReference>
<evidence type="ECO:0000256" key="7">
    <source>
        <dbReference type="ARBA" id="ARBA00023212"/>
    </source>
</evidence>
<keyword evidence="7" id="KW-0206">Cytoskeleton</keyword>
<dbReference type="Proteomes" id="UP001162131">
    <property type="component" value="Unassembled WGS sequence"/>
</dbReference>
<name>A0AAU9K8N4_9CILI</name>
<comment type="caution">
    <text evidence="10">The sequence shown here is derived from an EMBL/GenBank/DDBJ whole genome shotgun (WGS) entry which is preliminary data.</text>
</comment>
<dbReference type="InterPro" id="IPR003409">
    <property type="entry name" value="MORN"/>
</dbReference>
<protein>
    <submittedName>
        <fullName evidence="10">Uncharacterized protein</fullName>
    </submittedName>
</protein>
<feature type="region of interest" description="Disordered" evidence="9">
    <location>
        <begin position="360"/>
        <end position="405"/>
    </location>
</feature>
<keyword evidence="6" id="KW-0969">Cilium</keyword>
<evidence type="ECO:0000256" key="3">
    <source>
        <dbReference type="ARBA" id="ARBA00022490"/>
    </source>
</evidence>
<keyword evidence="11" id="KW-1185">Reference proteome</keyword>
<evidence type="ECO:0000256" key="5">
    <source>
        <dbReference type="ARBA" id="ARBA00022846"/>
    </source>
</evidence>
<gene>
    <name evidence="10" type="ORF">BSTOLATCC_MIC60933</name>
</gene>
<feature type="region of interest" description="Disordered" evidence="9">
    <location>
        <begin position="802"/>
        <end position="867"/>
    </location>
</feature>
<dbReference type="GO" id="GO:0005930">
    <property type="term" value="C:axoneme"/>
    <property type="evidence" value="ECO:0007669"/>
    <property type="project" value="UniProtKB-SubCell"/>
</dbReference>
<dbReference type="GO" id="GO:0031514">
    <property type="term" value="C:motile cilium"/>
    <property type="evidence" value="ECO:0007669"/>
    <property type="project" value="UniProtKB-SubCell"/>
</dbReference>
<dbReference type="PANTHER" id="PTHR46613:SF1">
    <property type="entry name" value="RADIAL SPOKE HEAD 10 HOMOLOG B-RELATED"/>
    <property type="match status" value="1"/>
</dbReference>
<reference evidence="10" key="1">
    <citation type="submission" date="2021-09" db="EMBL/GenBank/DDBJ databases">
        <authorList>
            <consortium name="AG Swart"/>
            <person name="Singh M."/>
            <person name="Singh A."/>
            <person name="Seah K."/>
            <person name="Emmerich C."/>
        </authorList>
    </citation>
    <scope>NUCLEOTIDE SEQUENCE</scope>
    <source>
        <strain evidence="10">ATCC30299</strain>
    </source>
</reference>
<comment type="subcellular location">
    <subcellularLocation>
        <location evidence="1">Cell projection</location>
        <location evidence="1">Cilium</location>
        <location evidence="1">Flagellum</location>
    </subcellularLocation>
    <subcellularLocation>
        <location evidence="2">Cytoplasm</location>
        <location evidence="2">Cytoskeleton</location>
        <location evidence="2">Cilium axoneme</location>
    </subcellularLocation>
</comment>
<feature type="compositionally biased region" description="Low complexity" evidence="9">
    <location>
        <begin position="360"/>
        <end position="369"/>
    </location>
</feature>
<evidence type="ECO:0000256" key="1">
    <source>
        <dbReference type="ARBA" id="ARBA00004230"/>
    </source>
</evidence>
<accession>A0AAU9K8N4</accession>
<evidence type="ECO:0000256" key="6">
    <source>
        <dbReference type="ARBA" id="ARBA00023069"/>
    </source>
</evidence>
<feature type="compositionally biased region" description="Basic and acidic residues" evidence="9">
    <location>
        <begin position="834"/>
        <end position="867"/>
    </location>
</feature>
<keyword evidence="5" id="KW-0282">Flagellum</keyword>
<proteinExistence type="predicted"/>
<evidence type="ECO:0000313" key="10">
    <source>
        <dbReference type="EMBL" id="CAG9334314.1"/>
    </source>
</evidence>
<dbReference type="SMART" id="SM00698">
    <property type="entry name" value="MORN"/>
    <property type="match status" value="8"/>
</dbReference>
<evidence type="ECO:0000256" key="4">
    <source>
        <dbReference type="ARBA" id="ARBA00022737"/>
    </source>
</evidence>
<dbReference type="Gene3D" id="2.20.110.10">
    <property type="entry name" value="Histone H3 K4-specific methyltransferase SET7/9 N-terminal domain"/>
    <property type="match status" value="3"/>
</dbReference>
<dbReference type="SUPFAM" id="SSF82185">
    <property type="entry name" value="Histone H3 K4-specific methyltransferase SET7/9 N-terminal domain"/>
    <property type="match status" value="2"/>
</dbReference>
<dbReference type="Pfam" id="PF02493">
    <property type="entry name" value="MORN"/>
    <property type="match status" value="8"/>
</dbReference>
<sequence>MTYFSENSKSIDFPLVTDELEYSDPLIPIKLHVAYLPNSLLTSFVIESSTAEESELFDNAAELYDSVKYDEEIELLGRPEAAQNFRFEKVEKNPCVLHDRFFFGKGETVFKNGLKYTGDMNFSLMHGRGIIQGDGFKYTGTFRNNEIEGDGRYEWKNSVYDGEIRRGTRNGDGVLNFENGVTYNGQWREGLREGYGKVVFPSGQSYEGYWEKGKKHGYGVLKFASGNVYEGNFQNDKMCGQGTMFWNTKKEKYTGEWKDSLTHGYGIHIWLDSKGNKLLRNRYVGQWAFGKRNGQGTFYYANGSKYEGNWVDDLKSGQGTMTFEDGSVYSGAFENDHMVDRTLSGQVEVRTATSPVVAQANTTAAANTTKKSILKNNPQKDKNAKEAPITQKKSPDGGMFASKRSKRQVEANPFKNLLDITDITIFEDDEEKAEKEVQNLLLKHNSNMMMWYRRYSTQQESKEKEESFTMVMKQFWRFLRDARVISYKVPIAHVNRLFIQGSKNSFKIAGSNVEAGTTVEQSYINKSSRPFTPAVPPNLDISNIVSQADPETLSDEEEALIELELDDVHSTDRPILIRQFMEALVRVAFLKYSNGGKLHLENAKINIKEGEVYVERPQSQIGCALYKLFAERLEPFAGNKTCKTIEEDIDIEEGLSAIQSNVAEELFLRYAKTDKGLISRKDITIEIKSIVQMLKDSHVIPKHKSFEEVLEIVERYHDPEYSYTELIKEKSDKVKTRVLMKLLGSELTEYEFYEIIVLIGLSMVERTEFMESEESEDSYARDRVEKFFNEILIPGFGAKAEPELSEEGEKPKIQSKKPNLSKYKITYPKTAKQKTIEENIRKKKEEEERESKETANMEKEDVNINLS</sequence>
<evidence type="ECO:0000256" key="2">
    <source>
        <dbReference type="ARBA" id="ARBA00004430"/>
    </source>
</evidence>
<keyword evidence="4" id="KW-0677">Repeat</keyword>